<dbReference type="InterPro" id="IPR013783">
    <property type="entry name" value="Ig-like_fold"/>
</dbReference>
<protein>
    <submittedName>
        <fullName evidence="7">PKD domain-containing protein</fullName>
    </submittedName>
</protein>
<sequence length="1039" mass="110207">MSSFKRAVALGVALLVPGVVTPVASASLTAEPAGRAAVQAIDAAVLGTSPETAAGSCWEIKQARSSARNGSYWLLTPSMPAPAQFYCDQTTDGGGWVLIGKGRDGWTTEYAGKGNAAALQSPDTVPMSSVTHQLPSTTVDQLLDGGRPDALSEGVRVRRARNTGGTQWQEARFTFADKSRWSWTFGAEHRIATWKFDTLPGWGGTSESFGTGQSYSRMVNTTDSDKKYRVGFGYGSWVRGSTSASSYMWSATRTGPALPYAQVYLRPRITSTDPDFQRIGDNGAPARPNRPGLNSNALANPWGVSGLQGSTTTEGNVEVQAFTESNGRMYVGGNFRYVQRDATGTGRVEQPFLAAFDIATGEWDPSFRPVLNEQVRALATLPDGSVVAAGAFSRANGQPATAVVALDPATGATRSSWSLTVENRASGGVLNIRTLDVAGNHLYLGGAFTHLAGGTAPSTVTYSRGAARVDLATGTPDRNWNPDFNGSVIDLDGSDDGARVYAAGYFSTSKGVTAPRVASVTTAPGAGLDGPAWRPTWSNRDDNYQQAVQQVGNRVFAGGAQHSLFGFDTGSFSRISSNIMKKGGDVQAAVTDGDLLYASCHCAQWTYSGATTWETLNSGWHQADTIKWLGVWDPATGEYLPEFVPNLSMRLGSGPWALEVDSTGTLWAGGDILTARTGKGQVFAGGFARFQRTDSTAPGAPGNFRVDQETASTVTLRWQPTPDPSGVTYQLLRDDRPVATLPGGTTTVTVPRVDGERYFVRATDNRGNVGPSTPVLTIGGPPVNQPPVAAFSATVADRTVTLDGTGSSDDRGITSWSWDLGDGTTRTGASVTHTYAQHGAYEVTLTVTDAAGLTSTTTRTLRTETTQDPQVIPAGSTWKWYYRPAAPPAQWTATTFDDSGWESGAGHLGWGAPEVVTSLDLYEDPTTRPVTAYFRRTFHLGNLDGVRSLRIQAVANDGAVVHVNGVEVGRQNMRDGAVTHTTYAPTARRHAVASAAPLVVDVPVSLLVEGANVVSVDTHVNYRRTPDLTFDLSALLVSD</sequence>
<dbReference type="Gene3D" id="3.90.215.10">
    <property type="entry name" value="Gamma Fibrinogen, chain A, domain 1"/>
    <property type="match status" value="1"/>
</dbReference>
<gene>
    <name evidence="7" type="ORF">IEQ44_04845</name>
</gene>
<dbReference type="EMBL" id="JADCSA010000003">
    <property type="protein sequence ID" value="MBE7323976.1"/>
    <property type="molecule type" value="Genomic_DNA"/>
</dbReference>
<dbReference type="SUPFAM" id="SSF49785">
    <property type="entry name" value="Galactose-binding domain-like"/>
    <property type="match status" value="1"/>
</dbReference>
<keyword evidence="2" id="KW-0378">Hydrolase</keyword>
<keyword evidence="5" id="KW-0732">Signal</keyword>
<keyword evidence="8" id="KW-1185">Reference proteome</keyword>
<keyword evidence="3" id="KW-0624">Polysaccharide degradation</keyword>
<evidence type="ECO:0000256" key="4">
    <source>
        <dbReference type="SAM" id="MobiDB-lite"/>
    </source>
</evidence>
<evidence type="ECO:0000256" key="2">
    <source>
        <dbReference type="ARBA" id="ARBA00023295"/>
    </source>
</evidence>
<feature type="signal peptide" evidence="5">
    <location>
        <begin position="1"/>
        <end position="26"/>
    </location>
</feature>
<feature type="domain" description="PKD" evidence="6">
    <location>
        <begin position="783"/>
        <end position="868"/>
    </location>
</feature>
<dbReference type="RefSeq" id="WP_193637277.1">
    <property type="nucleotide sequence ID" value="NZ_JADCSA010000003.1"/>
</dbReference>
<dbReference type="Proteomes" id="UP000756387">
    <property type="component" value="Unassembled WGS sequence"/>
</dbReference>
<keyword evidence="2" id="KW-0326">Glycosidase</keyword>
<accession>A0ABR9RQX9</accession>
<dbReference type="InterPro" id="IPR036116">
    <property type="entry name" value="FN3_sf"/>
</dbReference>
<dbReference type="Pfam" id="PF17164">
    <property type="entry name" value="DUF5122"/>
    <property type="match status" value="1"/>
</dbReference>
<dbReference type="SUPFAM" id="SSF49299">
    <property type="entry name" value="PKD domain"/>
    <property type="match status" value="1"/>
</dbReference>
<keyword evidence="3" id="KW-0119">Carbohydrate metabolism</keyword>
<dbReference type="InterPro" id="IPR003961">
    <property type="entry name" value="FN3_dom"/>
</dbReference>
<dbReference type="CDD" id="cd00146">
    <property type="entry name" value="PKD"/>
    <property type="match status" value="1"/>
</dbReference>
<evidence type="ECO:0000313" key="8">
    <source>
        <dbReference type="Proteomes" id="UP000756387"/>
    </source>
</evidence>
<dbReference type="InterPro" id="IPR035986">
    <property type="entry name" value="PKD_dom_sf"/>
</dbReference>
<dbReference type="PROSITE" id="PS50093">
    <property type="entry name" value="PKD"/>
    <property type="match status" value="1"/>
</dbReference>
<dbReference type="InterPro" id="IPR000601">
    <property type="entry name" value="PKD_dom"/>
</dbReference>
<dbReference type="Gene3D" id="2.60.40.10">
    <property type="entry name" value="Immunoglobulins"/>
    <property type="match status" value="2"/>
</dbReference>
<dbReference type="InterPro" id="IPR011047">
    <property type="entry name" value="Quinoprotein_ADH-like_sf"/>
</dbReference>
<dbReference type="SUPFAM" id="SSF56496">
    <property type="entry name" value="Fibrinogen C-terminal domain-like"/>
    <property type="match status" value="1"/>
</dbReference>
<dbReference type="Gene3D" id="2.60.120.260">
    <property type="entry name" value="Galactose-binding domain-like"/>
    <property type="match status" value="1"/>
</dbReference>
<reference evidence="7 8" key="1">
    <citation type="submission" date="2020-10" db="EMBL/GenBank/DDBJ databases">
        <title>Nocardioides sp. isolated from sludge.</title>
        <authorList>
            <person name="Zhang X."/>
        </authorList>
    </citation>
    <scope>NUCLEOTIDE SEQUENCE [LARGE SCALE GENOMIC DNA]</scope>
    <source>
        <strain evidence="7 8">Y6</strain>
    </source>
</reference>
<comment type="caution">
    <text evidence="7">The sequence shown here is derived from an EMBL/GenBank/DDBJ whole genome shotgun (WGS) entry which is preliminary data.</text>
</comment>
<dbReference type="SMART" id="SM00089">
    <property type="entry name" value="PKD"/>
    <property type="match status" value="1"/>
</dbReference>
<dbReference type="InterPro" id="IPR014716">
    <property type="entry name" value="Fibrinogen_a/b/g_C_1"/>
</dbReference>
<evidence type="ECO:0000256" key="1">
    <source>
        <dbReference type="ARBA" id="ARBA00022536"/>
    </source>
</evidence>
<dbReference type="NCBIfam" id="NF040941">
    <property type="entry name" value="GGGWT_bact"/>
    <property type="match status" value="1"/>
</dbReference>
<proteinExistence type="predicted"/>
<dbReference type="CDD" id="cd00063">
    <property type="entry name" value="FN3"/>
    <property type="match status" value="1"/>
</dbReference>
<name>A0ABR9RQX9_9ACTN</name>
<dbReference type="InterPro" id="IPR036056">
    <property type="entry name" value="Fibrinogen-like_C"/>
</dbReference>
<evidence type="ECO:0000259" key="6">
    <source>
        <dbReference type="PROSITE" id="PS50093"/>
    </source>
</evidence>
<evidence type="ECO:0000256" key="3">
    <source>
        <dbReference type="ARBA" id="ARBA00023326"/>
    </source>
</evidence>
<dbReference type="InterPro" id="IPR013431">
    <property type="entry name" value="Delta_60_rpt"/>
</dbReference>
<feature type="region of interest" description="Disordered" evidence="4">
    <location>
        <begin position="283"/>
        <end position="310"/>
    </location>
</feature>
<evidence type="ECO:0000313" key="7">
    <source>
        <dbReference type="EMBL" id="MBE7323976.1"/>
    </source>
</evidence>
<dbReference type="InterPro" id="IPR022409">
    <property type="entry name" value="PKD/Chitinase_dom"/>
</dbReference>
<dbReference type="Pfam" id="PF18911">
    <property type="entry name" value="PKD_4"/>
    <property type="match status" value="1"/>
</dbReference>
<dbReference type="InterPro" id="IPR008979">
    <property type="entry name" value="Galactose-bd-like_sf"/>
</dbReference>
<feature type="chain" id="PRO_5046108854" evidence="5">
    <location>
        <begin position="27"/>
        <end position="1039"/>
    </location>
</feature>
<evidence type="ECO:0000256" key="5">
    <source>
        <dbReference type="SAM" id="SignalP"/>
    </source>
</evidence>
<organism evidence="7 8">
    <name type="scientific">Nocardioides malaquae</name>
    <dbReference type="NCBI Taxonomy" id="2773426"/>
    <lineage>
        <taxon>Bacteria</taxon>
        <taxon>Bacillati</taxon>
        <taxon>Actinomycetota</taxon>
        <taxon>Actinomycetes</taxon>
        <taxon>Propionibacteriales</taxon>
        <taxon>Nocardioidaceae</taxon>
        <taxon>Nocardioides</taxon>
    </lineage>
</organism>
<keyword evidence="1" id="KW-0245">EGF-like domain</keyword>
<dbReference type="SUPFAM" id="SSF49265">
    <property type="entry name" value="Fibronectin type III"/>
    <property type="match status" value="1"/>
</dbReference>
<dbReference type="SUPFAM" id="SSF50998">
    <property type="entry name" value="Quinoprotein alcohol dehydrogenase-like"/>
    <property type="match status" value="1"/>
</dbReference>